<keyword evidence="5" id="KW-1185">Reference proteome</keyword>
<evidence type="ECO:0000313" key="4">
    <source>
        <dbReference type="EMBL" id="KAK2715921.1"/>
    </source>
</evidence>
<proteinExistence type="inferred from homology"/>
<dbReference type="Pfam" id="PF19314">
    <property type="entry name" value="DUF5917"/>
    <property type="match status" value="1"/>
</dbReference>
<dbReference type="Proteomes" id="UP001187531">
    <property type="component" value="Unassembled WGS sequence"/>
</dbReference>
<dbReference type="PANTHER" id="PTHR21705">
    <property type="entry name" value="RAI16 PROTEIN-RELATED"/>
    <property type="match status" value="1"/>
</dbReference>
<dbReference type="InterPro" id="IPR019384">
    <property type="entry name" value="FHIP"/>
</dbReference>
<evidence type="ECO:0000256" key="1">
    <source>
        <dbReference type="ARBA" id="ARBA00024336"/>
    </source>
</evidence>
<dbReference type="Pfam" id="PF19311">
    <property type="entry name" value="KELAA"/>
    <property type="match status" value="1"/>
</dbReference>
<feature type="region of interest" description="Disordered" evidence="2">
    <location>
        <begin position="911"/>
        <end position="931"/>
    </location>
</feature>
<protein>
    <recommendedName>
        <fullName evidence="3">FHF complex subunit HOOK-interacting protein C-terminal domain-containing protein</fullName>
    </recommendedName>
</protein>
<comment type="similarity">
    <text evidence="1">Belongs to the FHIP family.</text>
</comment>
<dbReference type="InterPro" id="IPR045668">
    <property type="entry name" value="FHIP_KELAA_motif"/>
</dbReference>
<dbReference type="EMBL" id="JAVRJZ010000012">
    <property type="protein sequence ID" value="KAK2715923.1"/>
    <property type="molecule type" value="Genomic_DNA"/>
</dbReference>
<dbReference type="InterPro" id="IPR045669">
    <property type="entry name" value="FHIP_C"/>
</dbReference>
<name>A0AA88I0M5_ARTSF</name>
<comment type="caution">
    <text evidence="4">The sequence shown here is derived from an EMBL/GenBank/DDBJ whole genome shotgun (WGS) entry which is preliminary data.</text>
</comment>
<feature type="domain" description="FHF complex subunit HOOK-interacting protein C-terminal" evidence="3">
    <location>
        <begin position="766"/>
        <end position="856"/>
    </location>
</feature>
<evidence type="ECO:0000313" key="5">
    <source>
        <dbReference type="Proteomes" id="UP001187531"/>
    </source>
</evidence>
<accession>A0AA88I0M5</accession>
<evidence type="ECO:0000256" key="2">
    <source>
        <dbReference type="SAM" id="MobiDB-lite"/>
    </source>
</evidence>
<reference evidence="4" key="1">
    <citation type="submission" date="2023-07" db="EMBL/GenBank/DDBJ databases">
        <title>Chromosome-level genome assembly of Artemia franciscana.</title>
        <authorList>
            <person name="Jo E."/>
        </authorList>
    </citation>
    <scope>NUCLEOTIDE SEQUENCE</scope>
    <source>
        <tissue evidence="4">Whole body</tissue>
    </source>
</reference>
<gene>
    <name evidence="4" type="ORF">QYM36_010480</name>
</gene>
<feature type="region of interest" description="Disordered" evidence="2">
    <location>
        <begin position="637"/>
        <end position="661"/>
    </location>
</feature>
<organism evidence="4 5">
    <name type="scientific">Artemia franciscana</name>
    <name type="common">Brine shrimp</name>
    <name type="synonym">Artemia sanfranciscana</name>
    <dbReference type="NCBI Taxonomy" id="6661"/>
    <lineage>
        <taxon>Eukaryota</taxon>
        <taxon>Metazoa</taxon>
        <taxon>Ecdysozoa</taxon>
        <taxon>Arthropoda</taxon>
        <taxon>Crustacea</taxon>
        <taxon>Branchiopoda</taxon>
        <taxon>Anostraca</taxon>
        <taxon>Artemiidae</taxon>
        <taxon>Artemia</taxon>
    </lineage>
</organism>
<evidence type="ECO:0000259" key="3">
    <source>
        <dbReference type="Pfam" id="PF19314"/>
    </source>
</evidence>
<dbReference type="Pfam" id="PF10257">
    <property type="entry name" value="RAI16-like"/>
    <property type="match status" value="1"/>
</dbReference>
<dbReference type="PANTHER" id="PTHR21705:SF11">
    <property type="entry name" value="FHIP FAMILY PROTEIN CG3558"/>
    <property type="match status" value="1"/>
</dbReference>
<sequence>MSWLSRSNLRASIRKKISSAVGNTNLYQDSGGGGNETNQNGISNKYNGRPDSFEDFCKNIQICYEIVGNTETSSGCPASKGYTSTVLRCLVSLISSLASELKQSSSTQCFDMVIGTDIIGKIVLWSQASGEYVPELRVELLKSYETLLVAAGAKHDSTPSEPVGRESALLLQPSILTPLLTLLHTCSENGQLLEVEKRLVSLLNLLVVAVIRDPGLLDCFFEPATPQTKPGFIIFELLVPFVHREGLIGQQARDSLILCLSLANERSYIGYYIAEHSNFNPVLATGLSGLYSALPRQLSEGVEDRGWLSTEDINSIPELSSFVASLEFCSSALMSCSDPISEQLIEYVYQGFLIPVMGPALHQDAIGLPVEKLEAPHFSNTVREITAATCYFNLCLKRIANRALLGAFLRFLAVEKYEGQCVMDSLVMRIMAKSKALCLATLTLLHTLVSLHCEDIMLFLVFRGLLSGRHLLIAENNQMKTSLIHSAEKFLSLIPKVQNQEAEPALDATEYYTPNASPIKDLNLTSNVDETKESIVESSPTRTNKTKDTIVNAILSTPSIARKLYQDATSTPVNGLKPPDEAEIHQFHCYLLEARSRICGTIKATQYWTYRYDWRNPTISEAKKMLRERLATPKRRKLSVALPKEEKANSDSQKEQNSDREFFEDPIIQIKSDGLYQDAVEQLTHILQEMNIRSPAESSGYESLNFRSEPFSLDLDSNFVSDNLQQQLEFWSMMREDSEEAPVERKDDEDLIEEGEDEIQIEPDIGNFLVLLLYRVDSWLTNDLSINLIVTSVLSCLATHTQPALRDFLLDTKLVTQPSVTTLPQILAAVKHRLEAILSTRKNVDSVIEEAKLELSTTKKTTLPRESLPISTVHKAAEKKKSFASALQSIFRRNTTGSPVIEADIPESILEGVQGGNEPKNHSRSKSSVPEESEDMLYYRHVAKCAVLFEEWLKELAALSLEHNIAISDMHFPKFA</sequence>
<dbReference type="EMBL" id="JAVRJZ010000012">
    <property type="protein sequence ID" value="KAK2715921.1"/>
    <property type="molecule type" value="Genomic_DNA"/>
</dbReference>
<dbReference type="AlphaFoldDB" id="A0AA88I0M5"/>
<feature type="compositionally biased region" description="Basic and acidic residues" evidence="2">
    <location>
        <begin position="643"/>
        <end position="661"/>
    </location>
</feature>